<protein>
    <submittedName>
        <fullName evidence="2">Uncharacterized protein</fullName>
    </submittedName>
</protein>
<dbReference type="EMBL" id="CP146369">
    <property type="protein sequence ID" value="WWT53831.1"/>
    <property type="molecule type" value="Genomic_DNA"/>
</dbReference>
<gene>
    <name evidence="2" type="ORF">V8J38_11255</name>
</gene>
<sequence>MSDDANSPELVNRDGETIRKGRISPALRTAIVLIVTEGLTVADAAIRTGYKPHSLAQALKKPHVKAFRASVKSAHLRSETDAAYAELCKMARFASSEDVRLKAIKVLIDIDQQANAAMPERTHQTIQIIAKNVNLPANLGNNQMSGVIEAQPFQLPSLNPSNSQSVGRDESEEGDDE</sequence>
<organism evidence="2 3">
    <name type="scientific">Brevundimonas olei</name>
    <dbReference type="NCBI Taxonomy" id="657642"/>
    <lineage>
        <taxon>Bacteria</taxon>
        <taxon>Pseudomonadati</taxon>
        <taxon>Pseudomonadota</taxon>
        <taxon>Alphaproteobacteria</taxon>
        <taxon>Caulobacterales</taxon>
        <taxon>Caulobacteraceae</taxon>
        <taxon>Brevundimonas</taxon>
    </lineage>
</organism>
<keyword evidence="3" id="KW-1185">Reference proteome</keyword>
<reference evidence="2 3" key="1">
    <citation type="submission" date="2024-02" db="EMBL/GenBank/DDBJ databases">
        <title>Distribution and functional of Brevundimonas-related endobacteria within Verticillium dahliae.</title>
        <authorList>
            <person name="Zeng H."/>
        </authorList>
    </citation>
    <scope>NUCLEOTIDE SEQUENCE [LARGE SCALE GENOMIC DNA]</scope>
    <source>
        <strain evidence="2 3">TRM 44200</strain>
    </source>
</reference>
<dbReference type="RefSeq" id="WP_338575749.1">
    <property type="nucleotide sequence ID" value="NZ_CP146369.1"/>
</dbReference>
<evidence type="ECO:0000313" key="3">
    <source>
        <dbReference type="Proteomes" id="UP001363460"/>
    </source>
</evidence>
<feature type="region of interest" description="Disordered" evidence="1">
    <location>
        <begin position="154"/>
        <end position="177"/>
    </location>
</feature>
<accession>A0ABZ2IA72</accession>
<evidence type="ECO:0000256" key="1">
    <source>
        <dbReference type="SAM" id="MobiDB-lite"/>
    </source>
</evidence>
<dbReference type="Proteomes" id="UP001363460">
    <property type="component" value="Chromosome"/>
</dbReference>
<proteinExistence type="predicted"/>
<feature type="compositionally biased region" description="Polar residues" evidence="1">
    <location>
        <begin position="154"/>
        <end position="166"/>
    </location>
</feature>
<evidence type="ECO:0000313" key="2">
    <source>
        <dbReference type="EMBL" id="WWT53831.1"/>
    </source>
</evidence>
<name>A0ABZ2IA72_9CAUL</name>